<feature type="domain" description="Rrn7/TAF1B C-terminal cyclin" evidence="11">
    <location>
        <begin position="234"/>
        <end position="399"/>
    </location>
</feature>
<evidence type="ECO:0000313" key="12">
    <source>
        <dbReference type="EMBL" id="KAF2708672.1"/>
    </source>
</evidence>
<dbReference type="GO" id="GO:0008270">
    <property type="term" value="F:zinc ion binding"/>
    <property type="evidence" value="ECO:0007669"/>
    <property type="project" value="UniProtKB-KW"/>
</dbReference>
<feature type="domain" description="Rrn7/TAF1B N-terminal cyclin" evidence="10">
    <location>
        <begin position="86"/>
        <end position="210"/>
    </location>
</feature>
<evidence type="ECO:0000256" key="8">
    <source>
        <dbReference type="ARBA" id="ARBA00023163"/>
    </source>
</evidence>
<evidence type="ECO:0000259" key="11">
    <source>
        <dbReference type="Pfam" id="PF20645"/>
    </source>
</evidence>
<evidence type="ECO:0000256" key="7">
    <source>
        <dbReference type="ARBA" id="ARBA00023125"/>
    </source>
</evidence>
<keyword evidence="6" id="KW-0805">Transcription regulation</keyword>
<dbReference type="Proteomes" id="UP000799428">
    <property type="component" value="Unassembled WGS sequence"/>
</dbReference>
<evidence type="ECO:0000256" key="5">
    <source>
        <dbReference type="ARBA" id="ARBA00022833"/>
    </source>
</evidence>
<dbReference type="PANTHER" id="PTHR31576">
    <property type="entry name" value="TATA BOX-BINDING PROTEIN-ASSOCIATED FACTOR RNA POLYMERASE I SUBUNIT B"/>
    <property type="match status" value="1"/>
</dbReference>
<dbReference type="Pfam" id="PF20645">
    <property type="entry name" value="Rrn7_cyclin_C"/>
    <property type="match status" value="1"/>
</dbReference>
<keyword evidence="8" id="KW-0804">Transcription</keyword>
<evidence type="ECO:0000259" key="10">
    <source>
        <dbReference type="Pfam" id="PF20644"/>
    </source>
</evidence>
<organism evidence="12 13">
    <name type="scientific">Pleomassaria siparia CBS 279.74</name>
    <dbReference type="NCBI Taxonomy" id="1314801"/>
    <lineage>
        <taxon>Eukaryota</taxon>
        <taxon>Fungi</taxon>
        <taxon>Dikarya</taxon>
        <taxon>Ascomycota</taxon>
        <taxon>Pezizomycotina</taxon>
        <taxon>Dothideomycetes</taxon>
        <taxon>Pleosporomycetidae</taxon>
        <taxon>Pleosporales</taxon>
        <taxon>Pleomassariaceae</taxon>
        <taxon>Pleomassaria</taxon>
    </lineage>
</organism>
<evidence type="ECO:0000313" key="13">
    <source>
        <dbReference type="Proteomes" id="UP000799428"/>
    </source>
</evidence>
<dbReference type="EMBL" id="MU005771">
    <property type="protein sequence ID" value="KAF2708672.1"/>
    <property type="molecule type" value="Genomic_DNA"/>
</dbReference>
<dbReference type="Pfam" id="PF20644">
    <property type="entry name" value="Rrn7_cyclin_N"/>
    <property type="match status" value="1"/>
</dbReference>
<reference evidence="12" key="1">
    <citation type="journal article" date="2020" name="Stud. Mycol.">
        <title>101 Dothideomycetes genomes: a test case for predicting lifestyles and emergence of pathogens.</title>
        <authorList>
            <person name="Haridas S."/>
            <person name="Albert R."/>
            <person name="Binder M."/>
            <person name="Bloem J."/>
            <person name="Labutti K."/>
            <person name="Salamov A."/>
            <person name="Andreopoulos B."/>
            <person name="Baker S."/>
            <person name="Barry K."/>
            <person name="Bills G."/>
            <person name="Bluhm B."/>
            <person name="Cannon C."/>
            <person name="Castanera R."/>
            <person name="Culley D."/>
            <person name="Daum C."/>
            <person name="Ezra D."/>
            <person name="Gonzalez J."/>
            <person name="Henrissat B."/>
            <person name="Kuo A."/>
            <person name="Liang C."/>
            <person name="Lipzen A."/>
            <person name="Lutzoni F."/>
            <person name="Magnuson J."/>
            <person name="Mondo S."/>
            <person name="Nolan M."/>
            <person name="Ohm R."/>
            <person name="Pangilinan J."/>
            <person name="Park H.-J."/>
            <person name="Ramirez L."/>
            <person name="Alfaro M."/>
            <person name="Sun H."/>
            <person name="Tritt A."/>
            <person name="Yoshinaga Y."/>
            <person name="Zwiers L.-H."/>
            <person name="Turgeon B."/>
            <person name="Goodwin S."/>
            <person name="Spatafora J."/>
            <person name="Crous P."/>
            <person name="Grigoriev I."/>
        </authorList>
    </citation>
    <scope>NUCLEOTIDE SEQUENCE</scope>
    <source>
        <strain evidence="12">CBS 279.74</strain>
    </source>
</reference>
<evidence type="ECO:0000256" key="6">
    <source>
        <dbReference type="ARBA" id="ARBA00023015"/>
    </source>
</evidence>
<keyword evidence="13" id="KW-1185">Reference proteome</keyword>
<evidence type="ECO:0000256" key="9">
    <source>
        <dbReference type="ARBA" id="ARBA00023242"/>
    </source>
</evidence>
<sequence length="520" mass="60057">MDSDRRKGPICGVENCRSRIYDEGEDGYRYCENGHRKGNLVVGLDEDNFTTEARVRTRKKKDRSEHEKEFKYFKGQQATDLYLKSLQLILRHQIWFLVHDKGLPAELETVVFDLWTLRILQLESKISNERHDYDSQSQAFSTSESDSDFERHVLKSVRGKKLDSTPTLMDCLGLCYLGIVTLRLPITHGDIHRWAMQEEMAYKRAIKYIPPTMKDRLPAHYHASLDPNGVLKLERFHSVVVALQVSFQKEHGIIWPRLNHPLLLFRYMKELALPLEVYDATTQLASILEYDFALHTTSKTMLGLRNLPEAQLLACLVISVKILYPFDGEERFAKSSAEPAATLMDWETWYKEISSKRPNKSDELPKLSIEQLTNTKERDVFSMTGGDMDRYMDWYQESFIDESRSGQSENAEFRNALYAMFPVDPLPPSNVPTETVKGAEMDVIKAVQGTLKAGRVAVEDDQRTVRPGQGYQLYKREKDLDLPAKRFYEEAARIAGLSMGMLVASVFFAEKRVEKWRKKQ</sequence>
<keyword evidence="3" id="KW-0479">Metal-binding</keyword>
<dbReference type="PANTHER" id="PTHR31576:SF2">
    <property type="entry name" value="TATA BOX-BINDING PROTEIN-ASSOCIATED FACTOR RNA POLYMERASE I SUBUNIT B"/>
    <property type="match status" value="1"/>
</dbReference>
<dbReference type="GO" id="GO:0042790">
    <property type="term" value="P:nucleolar large rRNA transcription by RNA polymerase I"/>
    <property type="evidence" value="ECO:0007669"/>
    <property type="project" value="TreeGrafter"/>
</dbReference>
<accession>A0A6G1K878</accession>
<comment type="similarity">
    <text evidence="2">Belongs to the RRN7/TAF1B family.</text>
</comment>
<dbReference type="AlphaFoldDB" id="A0A6G1K878"/>
<dbReference type="InterPro" id="IPR048538">
    <property type="entry name" value="Rrn7_cyclin_C"/>
</dbReference>
<keyword evidence="9" id="KW-0539">Nucleus</keyword>
<protein>
    <submittedName>
        <fullName evidence="12">Uncharacterized protein</fullName>
    </submittedName>
</protein>
<name>A0A6G1K878_9PLEO</name>
<evidence type="ECO:0000256" key="2">
    <source>
        <dbReference type="ARBA" id="ARBA00006899"/>
    </source>
</evidence>
<keyword evidence="4" id="KW-0863">Zinc-finger</keyword>
<dbReference type="OrthoDB" id="428577at2759"/>
<evidence type="ECO:0000256" key="4">
    <source>
        <dbReference type="ARBA" id="ARBA00022771"/>
    </source>
</evidence>
<evidence type="ECO:0000256" key="1">
    <source>
        <dbReference type="ARBA" id="ARBA00004604"/>
    </source>
</evidence>
<comment type="subcellular location">
    <subcellularLocation>
        <location evidence="1">Nucleus</location>
        <location evidence="1">Nucleolus</location>
    </subcellularLocation>
</comment>
<keyword evidence="7" id="KW-0238">DNA-binding</keyword>
<dbReference type="GO" id="GO:0070860">
    <property type="term" value="C:RNA polymerase I core factor complex"/>
    <property type="evidence" value="ECO:0007669"/>
    <property type="project" value="InterPro"/>
</dbReference>
<evidence type="ECO:0000256" key="3">
    <source>
        <dbReference type="ARBA" id="ARBA00022723"/>
    </source>
</evidence>
<keyword evidence="5" id="KW-0862">Zinc</keyword>
<proteinExistence type="inferred from homology"/>
<dbReference type="InterPro" id="IPR048540">
    <property type="entry name" value="Rrn7_cyclin_N"/>
</dbReference>
<gene>
    <name evidence="12" type="ORF">K504DRAFT_534268</name>
</gene>
<dbReference type="InterPro" id="IPR033599">
    <property type="entry name" value="TAF1B/Rrn7"/>
</dbReference>
<dbReference type="GO" id="GO:0001164">
    <property type="term" value="F:RNA polymerase I core promoter sequence-specific DNA binding"/>
    <property type="evidence" value="ECO:0007669"/>
    <property type="project" value="InterPro"/>
</dbReference>